<evidence type="ECO:0000256" key="9">
    <source>
        <dbReference type="ARBA" id="ARBA00022777"/>
    </source>
</evidence>
<keyword evidence="12 15" id="KW-0472">Membrane</keyword>
<evidence type="ECO:0000256" key="3">
    <source>
        <dbReference type="ARBA" id="ARBA00012401"/>
    </source>
</evidence>
<comment type="caution">
    <text evidence="17">The sequence shown here is derived from an EMBL/GenBank/DDBJ whole genome shotgun (WGS) entry which is preliminary data.</text>
</comment>
<gene>
    <name evidence="17" type="ORF">RIMI_LOCUS21506261</name>
</gene>
<evidence type="ECO:0000256" key="12">
    <source>
        <dbReference type="ARBA" id="ARBA00023136"/>
    </source>
</evidence>
<dbReference type="Pfam" id="PF01064">
    <property type="entry name" value="Activin_recp"/>
    <property type="match status" value="1"/>
</dbReference>
<keyword evidence="8" id="KW-0547">Nucleotide-binding</keyword>
<reference evidence="17" key="1">
    <citation type="submission" date="2023-07" db="EMBL/GenBank/DDBJ databases">
        <authorList>
            <person name="Stuckert A."/>
        </authorList>
    </citation>
    <scope>NUCLEOTIDE SEQUENCE</scope>
</reference>
<evidence type="ECO:0000256" key="6">
    <source>
        <dbReference type="ARBA" id="ARBA00022692"/>
    </source>
</evidence>
<evidence type="ECO:0000256" key="15">
    <source>
        <dbReference type="SAM" id="Phobius"/>
    </source>
</evidence>
<dbReference type="Pfam" id="PF00069">
    <property type="entry name" value="Pkinase"/>
    <property type="match status" value="1"/>
</dbReference>
<name>A0ABN9MME4_9NEOB</name>
<dbReference type="InterPro" id="IPR000333">
    <property type="entry name" value="TGFB_receptor"/>
</dbReference>
<dbReference type="EMBL" id="CAUEEQ010075974">
    <property type="protein sequence ID" value="CAJ0966636.1"/>
    <property type="molecule type" value="Genomic_DNA"/>
</dbReference>
<feature type="compositionally biased region" description="Basic and acidic residues" evidence="14">
    <location>
        <begin position="342"/>
        <end position="355"/>
    </location>
</feature>
<dbReference type="Gene3D" id="1.10.510.10">
    <property type="entry name" value="Transferase(Phosphotransferase) domain 1"/>
    <property type="match status" value="2"/>
</dbReference>
<dbReference type="Proteomes" id="UP001176940">
    <property type="component" value="Unassembled WGS sequence"/>
</dbReference>
<dbReference type="Gene3D" id="2.10.60.10">
    <property type="entry name" value="CD59"/>
    <property type="match status" value="1"/>
</dbReference>
<dbReference type="PANTHER" id="PTHR23255:SF50">
    <property type="entry name" value="BONE MORPHOGENETIC PROTEIN RECEPTOR TYPE-1A"/>
    <property type="match status" value="1"/>
</dbReference>
<keyword evidence="13" id="KW-0675">Receptor</keyword>
<dbReference type="PANTHER" id="PTHR23255">
    <property type="entry name" value="TRANSFORMING GROWTH FACTOR-BETA RECEPTOR TYPE I AND II"/>
    <property type="match status" value="1"/>
</dbReference>
<keyword evidence="7" id="KW-0732">Signal</keyword>
<protein>
    <recommendedName>
        <fullName evidence="3">receptor protein serine/threonine kinase</fullName>
        <ecNumber evidence="3">2.7.11.30</ecNumber>
    </recommendedName>
</protein>
<keyword evidence="11 15" id="KW-1133">Transmembrane helix</keyword>
<proteinExistence type="inferred from homology"/>
<dbReference type="InterPro" id="IPR011009">
    <property type="entry name" value="Kinase-like_dom_sf"/>
</dbReference>
<evidence type="ECO:0000256" key="1">
    <source>
        <dbReference type="ARBA" id="ARBA00004479"/>
    </source>
</evidence>
<dbReference type="EC" id="2.7.11.30" evidence="3"/>
<dbReference type="InterPro" id="IPR045860">
    <property type="entry name" value="Snake_toxin-like_sf"/>
</dbReference>
<evidence type="ECO:0000256" key="5">
    <source>
        <dbReference type="ARBA" id="ARBA00022679"/>
    </source>
</evidence>
<keyword evidence="18" id="KW-1185">Reference proteome</keyword>
<keyword evidence="10" id="KW-0067">ATP-binding</keyword>
<dbReference type="InterPro" id="IPR000719">
    <property type="entry name" value="Prot_kinase_dom"/>
</dbReference>
<sequence>MDASKIILSDLLSLLQNPNHMPVSDGCGPCSRRHWYFQAQMKWQQVKSCIPVVIHTSQPSVVISMTYAIQNNWNMLFRLLASVGTSRLARYHLNLSQVQFEHIRMCTKVIVKGGKKMICELTCCDWWLLLSTAYRGQHSDLLPQRPAMKSNSDPKKQENGVTVAPEDTLPFLNCYCYGYCPEDATNNTCITNGHCFAIIEEDEHGEITLTSGCMKLEGSDFQCKDSPKAQLRRTIECCRTDFCNKDLQPTLPPDGTPGIFGRSVHVIALIISIVVCLLIMVLFIFITCLYKHKLATQRMLYNRDLDQDEAFIPSGESLKALIDLSQSSGSPEDNSKANPDGETDRKGSIRRGLDGKVERRKSGRESILHCGGSQLVQRDGNLPNCFIAADIKGTGSWTQMYLITEYHENGSLYDFLKCATLDSRSLLKLAYSAACGLCHLHTEIYGTQGKPAIAHRDLKSKKHPDQGKLDIDTHEVDIPLNTRVGTKRYMAPEVLDESLNKNHFQAYIMADIYSFSLIIWEMTRRCITGGIVEEYQLPYYDMVPSDPSFEDMREVVCIKCLRPTVSNRWNSDECLRAILKLMAECWAQNPASRLTALRIKKTLAKMVESQDVKI</sequence>
<evidence type="ECO:0000313" key="18">
    <source>
        <dbReference type="Proteomes" id="UP001176940"/>
    </source>
</evidence>
<evidence type="ECO:0000256" key="13">
    <source>
        <dbReference type="ARBA" id="ARBA00023170"/>
    </source>
</evidence>
<evidence type="ECO:0000256" key="7">
    <source>
        <dbReference type="ARBA" id="ARBA00022729"/>
    </source>
</evidence>
<evidence type="ECO:0000256" key="2">
    <source>
        <dbReference type="ARBA" id="ARBA00009605"/>
    </source>
</evidence>
<evidence type="ECO:0000256" key="14">
    <source>
        <dbReference type="SAM" id="MobiDB-lite"/>
    </source>
</evidence>
<dbReference type="CDD" id="cd23612">
    <property type="entry name" value="TFP_LU_ECD_BMPR1A"/>
    <property type="match status" value="1"/>
</dbReference>
<evidence type="ECO:0000259" key="16">
    <source>
        <dbReference type="PROSITE" id="PS50011"/>
    </source>
</evidence>
<evidence type="ECO:0000256" key="8">
    <source>
        <dbReference type="ARBA" id="ARBA00022741"/>
    </source>
</evidence>
<dbReference type="SUPFAM" id="SSF56112">
    <property type="entry name" value="Protein kinase-like (PK-like)"/>
    <property type="match status" value="1"/>
</dbReference>
<accession>A0ABN9MME4</accession>
<evidence type="ECO:0000313" key="17">
    <source>
        <dbReference type="EMBL" id="CAJ0966636.1"/>
    </source>
</evidence>
<evidence type="ECO:0000256" key="11">
    <source>
        <dbReference type="ARBA" id="ARBA00022989"/>
    </source>
</evidence>
<feature type="transmembrane region" description="Helical" evidence="15">
    <location>
        <begin position="266"/>
        <end position="290"/>
    </location>
</feature>
<keyword evidence="4" id="KW-0723">Serine/threonine-protein kinase</keyword>
<keyword evidence="9" id="KW-0418">Kinase</keyword>
<keyword evidence="5" id="KW-0808">Transferase</keyword>
<organism evidence="17 18">
    <name type="scientific">Ranitomeya imitator</name>
    <name type="common">mimic poison frog</name>
    <dbReference type="NCBI Taxonomy" id="111125"/>
    <lineage>
        <taxon>Eukaryota</taxon>
        <taxon>Metazoa</taxon>
        <taxon>Chordata</taxon>
        <taxon>Craniata</taxon>
        <taxon>Vertebrata</taxon>
        <taxon>Euteleostomi</taxon>
        <taxon>Amphibia</taxon>
        <taxon>Batrachia</taxon>
        <taxon>Anura</taxon>
        <taxon>Neobatrachia</taxon>
        <taxon>Hyloidea</taxon>
        <taxon>Dendrobatidae</taxon>
        <taxon>Dendrobatinae</taxon>
        <taxon>Ranitomeya</taxon>
    </lineage>
</organism>
<keyword evidence="6 15" id="KW-0812">Transmembrane</keyword>
<dbReference type="PROSITE" id="PS50011">
    <property type="entry name" value="PROTEIN_KINASE_DOM"/>
    <property type="match status" value="1"/>
</dbReference>
<feature type="region of interest" description="Disordered" evidence="14">
    <location>
        <begin position="325"/>
        <end position="355"/>
    </location>
</feature>
<feature type="domain" description="Protein kinase" evidence="16">
    <location>
        <begin position="283"/>
        <end position="607"/>
    </location>
</feature>
<comment type="subcellular location">
    <subcellularLocation>
        <location evidence="1">Membrane</location>
        <topology evidence="1">Single-pass type I membrane protein</topology>
    </subcellularLocation>
</comment>
<comment type="similarity">
    <text evidence="2">Belongs to the protein kinase superfamily. TKL Ser/Thr protein kinase family. TGFB receptor subfamily.</text>
</comment>
<evidence type="ECO:0000256" key="4">
    <source>
        <dbReference type="ARBA" id="ARBA00022527"/>
    </source>
</evidence>
<evidence type="ECO:0000256" key="10">
    <source>
        <dbReference type="ARBA" id="ARBA00022840"/>
    </source>
</evidence>
<dbReference type="InterPro" id="IPR000472">
    <property type="entry name" value="Activin_recp"/>
</dbReference>
<dbReference type="SUPFAM" id="SSF57302">
    <property type="entry name" value="Snake toxin-like"/>
    <property type="match status" value="1"/>
</dbReference>